<evidence type="ECO:0008006" key="3">
    <source>
        <dbReference type="Google" id="ProtNLM"/>
    </source>
</evidence>
<proteinExistence type="predicted"/>
<sequence>MKKIKIVLLLLIILLGINIIYAKDGDSRFLPLPIFGSTPETGFIFGGAGLYLQDKTDGQFLMSAGAMYTENEQTNVFLKIDNEFKNYSVLGQINYQNWVSKYYGVGNNTRLEDEEIFTRKNYSITLEFSRKLKKNKSAGIIGSYENYKINVYKIDPNLTGNRGVALLGLGITFSLDTRDRKLNTKTEHYFNYKLLEYFSSRNNNKFLKNHIDYRYFYNIYKEHTLGVHAIFDNNFGEIPFQKMVSLGNAYNMRGFLEGRYIDKNKAAVQMEYRFPVFKWFSGVIFTGFGEVYDKTFKLDELKNSYGAGLRFNYDKEKGITIRFDMAFNGEDSRVYVNFREAF</sequence>
<evidence type="ECO:0000313" key="2">
    <source>
        <dbReference type="Proteomes" id="UP000324143"/>
    </source>
</evidence>
<dbReference type="AlphaFoldDB" id="A0A5D0MIR8"/>
<keyword evidence="2" id="KW-1185">Reference proteome</keyword>
<name>A0A5D0MIR8_9BACT</name>
<reference evidence="1" key="1">
    <citation type="submission" date="2019-08" db="EMBL/GenBank/DDBJ databases">
        <title>Genomic characterization of a novel candidate phylum (ARYD3) from a high temperature, high salinity tertiary oil reservoir in north central Oklahoma, USA.</title>
        <authorList>
            <person name="Youssef N.H."/>
            <person name="Yadav A."/>
            <person name="Elshahed M.S."/>
        </authorList>
    </citation>
    <scope>NUCLEOTIDE SEQUENCE [LARGE SCALE GENOMIC DNA]</scope>
    <source>
        <strain evidence="1">ARYD3</strain>
    </source>
</reference>
<protein>
    <recommendedName>
        <fullName evidence="3">BamA/TamA family outer membrane protein</fullName>
    </recommendedName>
</protein>
<dbReference type="EMBL" id="VSIX01000134">
    <property type="protein sequence ID" value="TYB30459.1"/>
    <property type="molecule type" value="Genomic_DNA"/>
</dbReference>
<dbReference type="Proteomes" id="UP000324143">
    <property type="component" value="Unassembled WGS sequence"/>
</dbReference>
<comment type="caution">
    <text evidence="1">The sequence shown here is derived from an EMBL/GenBank/DDBJ whole genome shotgun (WGS) entry which is preliminary data.</text>
</comment>
<dbReference type="Gene3D" id="2.40.160.50">
    <property type="entry name" value="membrane protein fhac: a member of the omp85/tpsb transporter family"/>
    <property type="match status" value="1"/>
</dbReference>
<organism evidence="1 2">
    <name type="scientific">Candidatus Mcinerneyibacterium aminivorans</name>
    <dbReference type="NCBI Taxonomy" id="2703815"/>
    <lineage>
        <taxon>Bacteria</taxon>
        <taxon>Candidatus Macinerneyibacteriota</taxon>
        <taxon>Candidatus Mcinerneyibacteria</taxon>
        <taxon>Candidatus Mcinerneyibacteriales</taxon>
        <taxon>Candidatus Mcinerneyibacteriaceae</taxon>
        <taxon>Candidatus Mcinerneyibacterium</taxon>
    </lineage>
</organism>
<accession>A0A5D0MIR8</accession>
<evidence type="ECO:0000313" key="1">
    <source>
        <dbReference type="EMBL" id="TYB30459.1"/>
    </source>
</evidence>
<gene>
    <name evidence="1" type="ORF">FXF47_09045</name>
</gene>